<organism evidence="2 3">
    <name type="scientific">Tanacetum coccineum</name>
    <dbReference type="NCBI Taxonomy" id="301880"/>
    <lineage>
        <taxon>Eukaryota</taxon>
        <taxon>Viridiplantae</taxon>
        <taxon>Streptophyta</taxon>
        <taxon>Embryophyta</taxon>
        <taxon>Tracheophyta</taxon>
        <taxon>Spermatophyta</taxon>
        <taxon>Magnoliopsida</taxon>
        <taxon>eudicotyledons</taxon>
        <taxon>Gunneridae</taxon>
        <taxon>Pentapetalae</taxon>
        <taxon>asterids</taxon>
        <taxon>campanulids</taxon>
        <taxon>Asterales</taxon>
        <taxon>Asteraceae</taxon>
        <taxon>Asteroideae</taxon>
        <taxon>Anthemideae</taxon>
        <taxon>Anthemidinae</taxon>
        <taxon>Tanacetum</taxon>
    </lineage>
</organism>
<protein>
    <submittedName>
        <fullName evidence="2">Uncharacterized protein</fullName>
    </submittedName>
</protein>
<evidence type="ECO:0000313" key="3">
    <source>
        <dbReference type="Proteomes" id="UP001151760"/>
    </source>
</evidence>
<proteinExistence type="predicted"/>
<comment type="caution">
    <text evidence="2">The sequence shown here is derived from an EMBL/GenBank/DDBJ whole genome shotgun (WGS) entry which is preliminary data.</text>
</comment>
<keyword evidence="3" id="KW-1185">Reference proteome</keyword>
<sequence length="213" mass="23957">MLKPGMFRIASTTTQTRTPQLPRASRNTNPHMSKSSGVNHTTSVSRPQLKCYQVKDKVMPNNTSNDIQNTPELANKNADFCAECGTCVFNSNHDACVSRYLKDVNARPKKPNVEPIVLVHHQEKANKFAATPHKENRDLIQGNVTIKLFITSKGLNHNLFLGGQLCDADLELLFQEILHLFFVRDLQGNDFTNWLKLSPTHCTVMARKELISS</sequence>
<evidence type="ECO:0000256" key="1">
    <source>
        <dbReference type="SAM" id="MobiDB-lite"/>
    </source>
</evidence>
<feature type="compositionally biased region" description="Low complexity" evidence="1">
    <location>
        <begin position="12"/>
        <end position="23"/>
    </location>
</feature>
<reference evidence="2" key="2">
    <citation type="submission" date="2022-01" db="EMBL/GenBank/DDBJ databases">
        <authorList>
            <person name="Yamashiro T."/>
            <person name="Shiraishi A."/>
            <person name="Satake H."/>
            <person name="Nakayama K."/>
        </authorList>
    </citation>
    <scope>NUCLEOTIDE SEQUENCE</scope>
</reference>
<feature type="region of interest" description="Disordered" evidence="1">
    <location>
        <begin position="1"/>
        <end position="46"/>
    </location>
</feature>
<name>A0ABQ4ZBX3_9ASTR</name>
<reference evidence="2" key="1">
    <citation type="journal article" date="2022" name="Int. J. Mol. Sci.">
        <title>Draft Genome of Tanacetum Coccineum: Genomic Comparison of Closely Related Tanacetum-Family Plants.</title>
        <authorList>
            <person name="Yamashiro T."/>
            <person name="Shiraishi A."/>
            <person name="Nakayama K."/>
            <person name="Satake H."/>
        </authorList>
    </citation>
    <scope>NUCLEOTIDE SEQUENCE</scope>
</reference>
<evidence type="ECO:0000313" key="2">
    <source>
        <dbReference type="EMBL" id="GJS87365.1"/>
    </source>
</evidence>
<feature type="compositionally biased region" description="Polar residues" evidence="1">
    <location>
        <begin position="25"/>
        <end position="46"/>
    </location>
</feature>
<dbReference type="EMBL" id="BQNB010011193">
    <property type="protein sequence ID" value="GJS87365.1"/>
    <property type="molecule type" value="Genomic_DNA"/>
</dbReference>
<accession>A0ABQ4ZBX3</accession>
<dbReference type="Proteomes" id="UP001151760">
    <property type="component" value="Unassembled WGS sequence"/>
</dbReference>
<gene>
    <name evidence="2" type="ORF">Tco_0770001</name>
</gene>